<dbReference type="EMBL" id="JAAXPJ010000007">
    <property type="protein sequence ID" value="NKZ13122.1"/>
    <property type="molecule type" value="Genomic_DNA"/>
</dbReference>
<proteinExistence type="predicted"/>
<accession>A0A7X6MU33</accession>
<dbReference type="CDD" id="cd12108">
    <property type="entry name" value="Hr-like"/>
    <property type="match status" value="1"/>
</dbReference>
<gene>
    <name evidence="3" type="ORF">HGA11_19280</name>
</gene>
<evidence type="ECO:0000313" key="4">
    <source>
        <dbReference type="Proteomes" id="UP000518188"/>
    </source>
</evidence>
<dbReference type="Pfam" id="PF01814">
    <property type="entry name" value="Hemerythrin"/>
    <property type="match status" value="1"/>
</dbReference>
<sequence>MTSGIQVALKSPAAGCALQTSDPPTGDRHRPRRSAVPTTVTVAPRSAGDPEPDLLGITVAHRAMLADLRRLTDLAIAVRDRDVICTPHRARAISRYVELLCDSVHHHHTTEDDVLWPVIQASGGSHLDLSELTEDHAALDPRLDQLRARAASLRLSMGDRQVASLMVIELAELSALLTEHIEEEERDVFPLITEHVSVADWASVEAAARSGGRLWFEGPRSLAVMTEDERAQLTAHAGLGLRIILGVVGLRYRRLERAVFGTAIPREIEIVQEVPQDEGDGTLDVSR</sequence>
<comment type="caution">
    <text evidence="3">The sequence shown here is derived from an EMBL/GenBank/DDBJ whole genome shotgun (WGS) entry which is preliminary data.</text>
</comment>
<dbReference type="Proteomes" id="UP000518188">
    <property type="component" value="Unassembled WGS sequence"/>
</dbReference>
<evidence type="ECO:0000256" key="1">
    <source>
        <dbReference type="SAM" id="MobiDB-lite"/>
    </source>
</evidence>
<dbReference type="AlphaFoldDB" id="A0A7X6MU33"/>
<feature type="domain" description="Hemerythrin-like" evidence="2">
    <location>
        <begin position="59"/>
        <end position="192"/>
    </location>
</feature>
<dbReference type="InterPro" id="IPR012312">
    <property type="entry name" value="Hemerythrin-like"/>
</dbReference>
<evidence type="ECO:0000313" key="3">
    <source>
        <dbReference type="EMBL" id="NKZ13122.1"/>
    </source>
</evidence>
<dbReference type="Gene3D" id="1.20.120.520">
    <property type="entry name" value="nmb1532 protein domain like"/>
    <property type="match status" value="1"/>
</dbReference>
<organism evidence="3 4">
    <name type="scientific">Mycolicibacterium septicum DSM 44393</name>
    <dbReference type="NCBI Taxonomy" id="1341646"/>
    <lineage>
        <taxon>Bacteria</taxon>
        <taxon>Bacillati</taxon>
        <taxon>Actinomycetota</taxon>
        <taxon>Actinomycetes</taxon>
        <taxon>Mycobacteriales</taxon>
        <taxon>Mycobacteriaceae</taxon>
        <taxon>Mycolicibacterium</taxon>
    </lineage>
</organism>
<protein>
    <submittedName>
        <fullName evidence="3">Hemerythrin domain-containing protein</fullName>
    </submittedName>
</protein>
<feature type="region of interest" description="Disordered" evidence="1">
    <location>
        <begin position="13"/>
        <end position="50"/>
    </location>
</feature>
<name>A0A7X6MU33_9MYCO</name>
<evidence type="ECO:0000259" key="2">
    <source>
        <dbReference type="Pfam" id="PF01814"/>
    </source>
</evidence>
<reference evidence="3 4" key="1">
    <citation type="submission" date="2020-04" db="EMBL/GenBank/DDBJ databases">
        <title>MicrobeNet Type strains.</title>
        <authorList>
            <person name="Nicholson A.C."/>
        </authorList>
    </citation>
    <scope>NUCLEOTIDE SEQUENCE [LARGE SCALE GENOMIC DNA]</scope>
    <source>
        <strain evidence="3 4">ATCC 700731</strain>
    </source>
</reference>